<keyword evidence="2 5" id="KW-0560">Oxidoreductase</keyword>
<evidence type="ECO:0000256" key="2">
    <source>
        <dbReference type="ARBA" id="ARBA00023002"/>
    </source>
</evidence>
<dbReference type="InterPro" id="IPR017830">
    <property type="entry name" value="SQase_HpnE"/>
</dbReference>
<dbReference type="InterPro" id="IPR001613">
    <property type="entry name" value="Flavin_amine_oxidase"/>
</dbReference>
<dbReference type="InterPro" id="IPR002937">
    <property type="entry name" value="Amino_oxidase"/>
</dbReference>
<dbReference type="Gene3D" id="3.50.50.60">
    <property type="entry name" value="FAD/NAD(P)-binding domain"/>
    <property type="match status" value="1"/>
</dbReference>
<organism evidence="5 6">
    <name type="scientific">Novipirellula artificiosorum</name>
    <dbReference type="NCBI Taxonomy" id="2528016"/>
    <lineage>
        <taxon>Bacteria</taxon>
        <taxon>Pseudomonadati</taxon>
        <taxon>Planctomycetota</taxon>
        <taxon>Planctomycetia</taxon>
        <taxon>Pirellulales</taxon>
        <taxon>Pirellulaceae</taxon>
        <taxon>Novipirellula</taxon>
    </lineage>
</organism>
<dbReference type="PANTHER" id="PTHR42923">
    <property type="entry name" value="PROTOPORPHYRINOGEN OXIDASE"/>
    <property type="match status" value="1"/>
</dbReference>
<keyword evidence="6" id="KW-1185">Reference proteome</keyword>
<sequence>MTDQDFRHHVVIIGAGLAGLSAAETLARHHAGRFRITLLEAKRSIGGRAGSFTDPASGETIDYCQHVAMGCCTNLIGLLDRCGISGAMKRYDRLRFYHPNFPASDFAPSRYLPAPLHLANTIQHLRYLNKAQRREVRRAMLRLLRTAEDRFVPFTARRWLESQGQSNETIDKFWNVFLASALGDHCGHVSMAAARKVFVDGFAAARGASDVLIPQRPLSQLLGHDLVSEVAQLGVEVRVQVAVETLLAEPSGWVGVKTRGGEVIPADSVISAIPWHGVDRLLEPHALRRAVANRRPFSEVPSSPITGVHLWFDREITSQSHAVLVGGLAQWIFRPPFNQRLPRHYYQVVVSGVHPMSNARRGEMLEQILQELHAVFPSAAQSMLLHHRIVTDPHAVFSVRPEVEAIRPLPPCPALPWLFLAGDWTRTGWSATMEGAVISGIQAASCVLQRIGLRAVSPDPGLPRGRLARWMIR</sequence>
<proteinExistence type="predicted"/>
<dbReference type="NCBIfam" id="TIGR03467">
    <property type="entry name" value="HpnE"/>
    <property type="match status" value="1"/>
</dbReference>
<name>A0A5C6E255_9BACT</name>
<feature type="binding site" evidence="3">
    <location>
        <position position="243"/>
    </location>
    <ligand>
        <name>FAD</name>
        <dbReference type="ChEBI" id="CHEBI:57692"/>
    </ligand>
</feature>
<feature type="domain" description="Amine oxidase" evidence="4">
    <location>
        <begin position="17"/>
        <end position="448"/>
    </location>
</feature>
<evidence type="ECO:0000313" key="5">
    <source>
        <dbReference type="EMBL" id="TWU42057.1"/>
    </source>
</evidence>
<gene>
    <name evidence="5" type="primary">pds</name>
    <name evidence="5" type="ORF">Poly41_03530</name>
</gene>
<dbReference type="PRINTS" id="PR00757">
    <property type="entry name" value="AMINEOXDASEF"/>
</dbReference>
<dbReference type="EMBL" id="SJPV01000001">
    <property type="protein sequence ID" value="TWU42057.1"/>
    <property type="molecule type" value="Genomic_DNA"/>
</dbReference>
<evidence type="ECO:0000313" key="6">
    <source>
        <dbReference type="Proteomes" id="UP000319143"/>
    </source>
</evidence>
<dbReference type="Proteomes" id="UP000319143">
    <property type="component" value="Unassembled WGS sequence"/>
</dbReference>
<comment type="cofactor">
    <cofactor evidence="1">
        <name>FAD</name>
        <dbReference type="ChEBI" id="CHEBI:57692"/>
    </cofactor>
</comment>
<dbReference type="InterPro" id="IPR050464">
    <property type="entry name" value="Zeta_carotene_desat/Oxidored"/>
</dbReference>
<protein>
    <submittedName>
        <fullName evidence="5">15-cis-phytoene desaturase</fullName>
        <ecNumber evidence="5">1.3.5.5</ecNumber>
    </submittedName>
</protein>
<accession>A0A5C6E255</accession>
<dbReference type="OrthoDB" id="9814556at2"/>
<reference evidence="5 6" key="1">
    <citation type="submission" date="2019-02" db="EMBL/GenBank/DDBJ databases">
        <title>Deep-cultivation of Planctomycetes and their phenomic and genomic characterization uncovers novel biology.</title>
        <authorList>
            <person name="Wiegand S."/>
            <person name="Jogler M."/>
            <person name="Boedeker C."/>
            <person name="Pinto D."/>
            <person name="Vollmers J."/>
            <person name="Rivas-Marin E."/>
            <person name="Kohn T."/>
            <person name="Peeters S.H."/>
            <person name="Heuer A."/>
            <person name="Rast P."/>
            <person name="Oberbeckmann S."/>
            <person name="Bunk B."/>
            <person name="Jeske O."/>
            <person name="Meyerdierks A."/>
            <person name="Storesund J.E."/>
            <person name="Kallscheuer N."/>
            <person name="Luecker S."/>
            <person name="Lage O.M."/>
            <person name="Pohl T."/>
            <person name="Merkel B.J."/>
            <person name="Hornburger P."/>
            <person name="Mueller R.-W."/>
            <person name="Bruemmer F."/>
            <person name="Labrenz M."/>
            <person name="Spormann A.M."/>
            <person name="Op Den Camp H."/>
            <person name="Overmann J."/>
            <person name="Amann R."/>
            <person name="Jetten M.S.M."/>
            <person name="Mascher T."/>
            <person name="Medema M.H."/>
            <person name="Devos D.P."/>
            <person name="Kaster A.-K."/>
            <person name="Ovreas L."/>
            <person name="Rohde M."/>
            <person name="Galperin M.Y."/>
            <person name="Jogler C."/>
        </authorList>
    </citation>
    <scope>NUCLEOTIDE SEQUENCE [LARGE SCALE GENOMIC DNA]</scope>
    <source>
        <strain evidence="5 6">Poly41</strain>
    </source>
</reference>
<dbReference type="SUPFAM" id="SSF51905">
    <property type="entry name" value="FAD/NAD(P)-binding domain"/>
    <property type="match status" value="1"/>
</dbReference>
<dbReference type="RefSeq" id="WP_146524185.1">
    <property type="nucleotide sequence ID" value="NZ_SJPV01000001.1"/>
</dbReference>
<dbReference type="Pfam" id="PF01593">
    <property type="entry name" value="Amino_oxidase"/>
    <property type="match status" value="1"/>
</dbReference>
<dbReference type="EC" id="1.3.5.5" evidence="5"/>
<comment type="caution">
    <text evidence="5">The sequence shown here is derived from an EMBL/GenBank/DDBJ whole genome shotgun (WGS) entry which is preliminary data.</text>
</comment>
<evidence type="ECO:0000259" key="4">
    <source>
        <dbReference type="Pfam" id="PF01593"/>
    </source>
</evidence>
<evidence type="ECO:0000256" key="1">
    <source>
        <dbReference type="ARBA" id="ARBA00001974"/>
    </source>
</evidence>
<dbReference type="InterPro" id="IPR036188">
    <property type="entry name" value="FAD/NAD-bd_sf"/>
</dbReference>
<evidence type="ECO:0000256" key="3">
    <source>
        <dbReference type="PIRSR" id="PIRSR601613-1"/>
    </source>
</evidence>
<feature type="binding site" evidence="3">
    <location>
        <begin position="40"/>
        <end position="41"/>
    </location>
    <ligand>
        <name>FAD</name>
        <dbReference type="ChEBI" id="CHEBI:57692"/>
    </ligand>
</feature>
<dbReference type="AlphaFoldDB" id="A0A5C6E255"/>
<dbReference type="GO" id="GO:0016491">
    <property type="term" value="F:oxidoreductase activity"/>
    <property type="evidence" value="ECO:0007669"/>
    <property type="project" value="UniProtKB-KW"/>
</dbReference>
<dbReference type="PANTHER" id="PTHR42923:SF47">
    <property type="entry name" value="BLR3003 PROTEIN"/>
    <property type="match status" value="1"/>
</dbReference>